<evidence type="ECO:0000313" key="2">
    <source>
        <dbReference type="Proteomes" id="UP001428341"/>
    </source>
</evidence>
<dbReference type="EMBL" id="JBCGBO010000002">
    <property type="protein sequence ID" value="KAK9224189.1"/>
    <property type="molecule type" value="Genomic_DNA"/>
</dbReference>
<accession>A0AAP0R299</accession>
<name>A0AAP0R299_9ROSI</name>
<sequence>MSLISSPSTINYLFLGSQSKTNLKNKITVKKKIPKATYVLNNSSAPHLLNPLIQFPTSSPSPSRHRGLSFVPFDAKNSSSGSGEDDHRAALETVLKLYSAIKSQSLRELSDIIGDECRCVCNFFSFFQPLQGKKQVLDFFTYLIRSLGNNIEFVVKPTLHDGMNVGVSWRLEWNKKHVPLGKGFSFHICQVYQGKVFIKNVEMFMEPLLHIGPFRLYLFLSLLVIWPEDYGIRDGHCGQAELKEYYKKDSIYIIVRFIFHDCGFIVFKARILLRI</sequence>
<evidence type="ECO:0000313" key="1">
    <source>
        <dbReference type="EMBL" id="KAK9224189.1"/>
    </source>
</evidence>
<proteinExistence type="predicted"/>
<dbReference type="Proteomes" id="UP001428341">
    <property type="component" value="Unassembled WGS sequence"/>
</dbReference>
<dbReference type="SUPFAM" id="SSF54427">
    <property type="entry name" value="NTF2-like"/>
    <property type="match status" value="1"/>
</dbReference>
<dbReference type="InterPro" id="IPR032710">
    <property type="entry name" value="NTF2-like_dom_sf"/>
</dbReference>
<dbReference type="Gene3D" id="3.10.450.50">
    <property type="match status" value="1"/>
</dbReference>
<gene>
    <name evidence="1" type="ORF">WN944_012639</name>
</gene>
<dbReference type="PANTHER" id="PTHR33698">
    <property type="entry name" value="NUCLEAR TRANSPORT FACTOR 2 (NTF2)-LIKE PROTEIN"/>
    <property type="match status" value="1"/>
</dbReference>
<keyword evidence="2" id="KW-1185">Reference proteome</keyword>
<reference evidence="1 2" key="1">
    <citation type="submission" date="2024-05" db="EMBL/GenBank/DDBJ databases">
        <title>Haplotype-resolved chromosome-level genome assembly of Huyou (Citrus changshanensis).</title>
        <authorList>
            <person name="Miao C."/>
            <person name="Chen W."/>
            <person name="Wu Y."/>
            <person name="Wang L."/>
            <person name="Zhao S."/>
            <person name="Grierson D."/>
            <person name="Xu C."/>
            <person name="Chen K."/>
        </authorList>
    </citation>
    <scope>NUCLEOTIDE SEQUENCE [LARGE SCALE GENOMIC DNA]</scope>
    <source>
        <strain evidence="1">01-14</strain>
        <tissue evidence="1">Leaf</tissue>
    </source>
</reference>
<protein>
    <recommendedName>
        <fullName evidence="3">SnoaL-like domain-containing protein</fullName>
    </recommendedName>
</protein>
<organism evidence="1 2">
    <name type="scientific">Citrus x changshan-huyou</name>
    <dbReference type="NCBI Taxonomy" id="2935761"/>
    <lineage>
        <taxon>Eukaryota</taxon>
        <taxon>Viridiplantae</taxon>
        <taxon>Streptophyta</taxon>
        <taxon>Embryophyta</taxon>
        <taxon>Tracheophyta</taxon>
        <taxon>Spermatophyta</taxon>
        <taxon>Magnoliopsida</taxon>
        <taxon>eudicotyledons</taxon>
        <taxon>Gunneridae</taxon>
        <taxon>Pentapetalae</taxon>
        <taxon>rosids</taxon>
        <taxon>malvids</taxon>
        <taxon>Sapindales</taxon>
        <taxon>Rutaceae</taxon>
        <taxon>Aurantioideae</taxon>
        <taxon>Citrus</taxon>
    </lineage>
</organism>
<dbReference type="AlphaFoldDB" id="A0AAP0R299"/>
<dbReference type="PANTHER" id="PTHR33698:SF6">
    <property type="entry name" value="TRANSMEMBRANE PROTEIN"/>
    <property type="match status" value="1"/>
</dbReference>
<comment type="caution">
    <text evidence="1">The sequence shown here is derived from an EMBL/GenBank/DDBJ whole genome shotgun (WGS) entry which is preliminary data.</text>
</comment>
<evidence type="ECO:0008006" key="3">
    <source>
        <dbReference type="Google" id="ProtNLM"/>
    </source>
</evidence>